<dbReference type="EMBL" id="HG793125">
    <property type="protein sequence ID" value="CDK24426.1"/>
    <property type="molecule type" value="Genomic_DNA"/>
</dbReference>
<dbReference type="SUPFAM" id="SSF48208">
    <property type="entry name" value="Six-hairpin glycosidases"/>
    <property type="match status" value="1"/>
</dbReference>
<keyword evidence="16" id="KW-1185">Reference proteome</keyword>
<organism evidence="15 16">
    <name type="scientific">Kuraishia capsulata CBS 1993</name>
    <dbReference type="NCBI Taxonomy" id="1382522"/>
    <lineage>
        <taxon>Eukaryota</taxon>
        <taxon>Fungi</taxon>
        <taxon>Dikarya</taxon>
        <taxon>Ascomycota</taxon>
        <taxon>Saccharomycotina</taxon>
        <taxon>Pichiomycetes</taxon>
        <taxon>Pichiales</taxon>
        <taxon>Pichiaceae</taxon>
        <taxon>Kuraishia</taxon>
    </lineage>
</organism>
<comment type="similarity">
    <text evidence="3 11">Belongs to the glycosyl hydrolase 76 family.</text>
</comment>
<dbReference type="InterPro" id="IPR014480">
    <property type="entry name" value="Mannan-1_6-alpha_mannosidase"/>
</dbReference>
<keyword evidence="8" id="KW-0325">Glycoprotein</keyword>
<evidence type="ECO:0000313" key="15">
    <source>
        <dbReference type="EMBL" id="CDK24426.1"/>
    </source>
</evidence>
<dbReference type="GO" id="GO:0007117">
    <property type="term" value="P:budding cell bud growth"/>
    <property type="evidence" value="ECO:0007669"/>
    <property type="project" value="TreeGrafter"/>
</dbReference>
<evidence type="ECO:0000256" key="9">
    <source>
        <dbReference type="ARBA" id="ARBA00023295"/>
    </source>
</evidence>
<dbReference type="GO" id="GO:0071555">
    <property type="term" value="P:cell wall organization"/>
    <property type="evidence" value="ECO:0007669"/>
    <property type="project" value="UniProtKB-KW"/>
</dbReference>
<dbReference type="PANTHER" id="PTHR12145">
    <property type="entry name" value="MANNAN ENDO-1,6-ALPHA-MANNOSIDASE DCW1"/>
    <property type="match status" value="1"/>
</dbReference>
<reference evidence="15" key="2">
    <citation type="submission" date="2014-02" db="EMBL/GenBank/DDBJ databases">
        <title>Complete DNA sequence of /Kuraishia capsulata/ illustrates novel genomic features among budding yeasts (/Saccharomycotina/).</title>
        <authorList>
            <person name="Morales L."/>
            <person name="Noel B."/>
            <person name="Porcel B."/>
            <person name="Marcet-Houben M."/>
            <person name="Hullo M-F."/>
            <person name="Sacerdot C."/>
            <person name="Tekaia F."/>
            <person name="Leh-Louis V."/>
            <person name="Despons L."/>
            <person name="Khanna V."/>
            <person name="Aury J-M."/>
            <person name="Barbe V."/>
            <person name="Couloux A."/>
            <person name="Labadie K."/>
            <person name="Pelletier E."/>
            <person name="Souciet J-L."/>
            <person name="Boekhout T."/>
            <person name="Gabaldon T."/>
            <person name="Wincker P."/>
            <person name="Dujon B."/>
        </authorList>
    </citation>
    <scope>NUCLEOTIDE SEQUENCE</scope>
    <source>
        <strain evidence="15">CBS 1993</strain>
    </source>
</reference>
<sequence>MVSLRKSALVYASLLFSLVRGFDLDVTSKTSICSGATDITNGIMDYYEGYRYGGTVGEFQSPYYWWLAGEVFGGMIDTWYFCQNDTYEETIYNALIAQKGDKNNYIPSNQSFTEGNDDQGFWGFAVMGAVERNFTNPTSDDDPSWLELAQAVYNTMWARWDNTTCDGGLRWQIFTWNNGYNYKNTISNGCLFHMAARLGRYLDNDTYADTASTVWDWMEDVGFVVESGDSISVYDGADIVDDECPTVGEDEWTYNYGILIAGCSYLYNMTGESKWEDRATSLFNGISIFLKDNVMYERQCQDSGTCNNDQRSFKSIFSRSLGMTAVLVPSLYDKVYEVLTASAQGAAQSCSGGTDNVTCGQNWSHDGWDGVYGLGEQISALECIQNLLIDQRPGPYKATTGGSSKSNPDAGLGTSTDTNANEVDIVRKDKVGAGILTAVVLVAVVSTAVWMVI</sequence>
<dbReference type="FunFam" id="1.50.10.20:FF:000006">
    <property type="entry name" value="Mannan endo-1,6-alpha-mannosidase"/>
    <property type="match status" value="1"/>
</dbReference>
<name>W6MFN4_9ASCO</name>
<dbReference type="GO" id="GO:0008496">
    <property type="term" value="F:mannan endo-1,6-alpha-mannosidase activity"/>
    <property type="evidence" value="ECO:0007669"/>
    <property type="project" value="UniProtKB-UniRule"/>
</dbReference>
<feature type="transmembrane region" description="Helical" evidence="13">
    <location>
        <begin position="431"/>
        <end position="452"/>
    </location>
</feature>
<evidence type="ECO:0000256" key="11">
    <source>
        <dbReference type="PIRNR" id="PIRNR016302"/>
    </source>
</evidence>
<evidence type="ECO:0000256" key="6">
    <source>
        <dbReference type="ARBA" id="ARBA00022801"/>
    </source>
</evidence>
<evidence type="ECO:0000313" key="16">
    <source>
        <dbReference type="Proteomes" id="UP000019384"/>
    </source>
</evidence>
<evidence type="ECO:0000256" key="7">
    <source>
        <dbReference type="ARBA" id="ARBA00023136"/>
    </source>
</evidence>
<comment type="catalytic activity">
    <reaction evidence="1 11">
        <text>Random hydrolysis of (1-&gt;6)-alpha-D-mannosidic linkages in unbranched (1-&gt;6)-mannans.</text>
        <dbReference type="EC" id="3.2.1.101"/>
    </reaction>
</comment>
<evidence type="ECO:0000256" key="3">
    <source>
        <dbReference type="ARBA" id="ARBA00009699"/>
    </source>
</evidence>
<keyword evidence="5 14" id="KW-0732">Signal</keyword>
<dbReference type="GO" id="GO:0016052">
    <property type="term" value="P:carbohydrate catabolic process"/>
    <property type="evidence" value="ECO:0007669"/>
    <property type="project" value="InterPro"/>
</dbReference>
<dbReference type="InterPro" id="IPR008928">
    <property type="entry name" value="6-hairpin_glycosidase_sf"/>
</dbReference>
<dbReference type="EC" id="3.2.1.101" evidence="4 11"/>
<dbReference type="GO" id="GO:0009272">
    <property type="term" value="P:fungal-type cell wall biogenesis"/>
    <property type="evidence" value="ECO:0007669"/>
    <property type="project" value="UniProtKB-ARBA"/>
</dbReference>
<dbReference type="STRING" id="1382522.W6MFN4"/>
<dbReference type="Proteomes" id="UP000019384">
    <property type="component" value="Unassembled WGS sequence"/>
</dbReference>
<protein>
    <recommendedName>
        <fullName evidence="4 11">Mannan endo-1,6-alpha-mannosidase</fullName>
        <ecNumber evidence="4 11">3.2.1.101</ecNumber>
    </recommendedName>
</protein>
<feature type="signal peptide" evidence="14">
    <location>
        <begin position="1"/>
        <end position="21"/>
    </location>
</feature>
<keyword evidence="10" id="KW-0961">Cell wall biogenesis/degradation</keyword>
<evidence type="ECO:0000256" key="2">
    <source>
        <dbReference type="ARBA" id="ARBA00004308"/>
    </source>
</evidence>
<comment type="subcellular location">
    <subcellularLocation>
        <location evidence="2">Endomembrane system</location>
    </subcellularLocation>
</comment>
<dbReference type="PIRSF" id="PIRSF016302">
    <property type="entry name" value="Man_a_manosd"/>
    <property type="match status" value="1"/>
</dbReference>
<dbReference type="Gene3D" id="1.50.10.20">
    <property type="match status" value="1"/>
</dbReference>
<evidence type="ECO:0000256" key="12">
    <source>
        <dbReference type="SAM" id="MobiDB-lite"/>
    </source>
</evidence>
<dbReference type="PANTHER" id="PTHR12145:SF21">
    <property type="entry name" value="MANNAN ENDO-1,6-ALPHA-MANNOSIDASE DFG5"/>
    <property type="match status" value="1"/>
</dbReference>
<feature type="compositionally biased region" description="Polar residues" evidence="12">
    <location>
        <begin position="400"/>
        <end position="417"/>
    </location>
</feature>
<accession>W6MFN4</accession>
<reference evidence="15" key="1">
    <citation type="submission" date="2013-12" db="EMBL/GenBank/DDBJ databases">
        <authorList>
            <person name="Genoscope - CEA"/>
        </authorList>
    </citation>
    <scope>NUCLEOTIDE SEQUENCE</scope>
    <source>
        <strain evidence="15">CBS 1993</strain>
    </source>
</reference>
<keyword evidence="9 11" id="KW-0326">Glycosidase</keyword>
<dbReference type="RefSeq" id="XP_022456443.1">
    <property type="nucleotide sequence ID" value="XM_022604924.1"/>
</dbReference>
<dbReference type="OrthoDB" id="4187847at2759"/>
<dbReference type="Pfam" id="PF03663">
    <property type="entry name" value="Glyco_hydro_76"/>
    <property type="match status" value="1"/>
</dbReference>
<keyword evidence="13" id="KW-1133">Transmembrane helix</keyword>
<evidence type="ECO:0000256" key="14">
    <source>
        <dbReference type="SAM" id="SignalP"/>
    </source>
</evidence>
<keyword evidence="13" id="KW-0812">Transmembrane</keyword>
<dbReference type="InterPro" id="IPR005198">
    <property type="entry name" value="Glyco_hydro_76"/>
</dbReference>
<gene>
    <name evidence="15" type="ORF">KUCA_T00000388001</name>
</gene>
<evidence type="ECO:0000256" key="8">
    <source>
        <dbReference type="ARBA" id="ARBA00023180"/>
    </source>
</evidence>
<feature type="chain" id="PRO_5004878314" description="Mannan endo-1,6-alpha-mannosidase" evidence="14">
    <location>
        <begin position="22"/>
        <end position="453"/>
    </location>
</feature>
<dbReference type="HOGENOM" id="CLU_025694_1_1_1"/>
<evidence type="ECO:0000256" key="13">
    <source>
        <dbReference type="SAM" id="Phobius"/>
    </source>
</evidence>
<dbReference type="AlphaFoldDB" id="W6MFN4"/>
<feature type="region of interest" description="Disordered" evidence="12">
    <location>
        <begin position="396"/>
        <end position="417"/>
    </location>
</feature>
<evidence type="ECO:0000256" key="4">
    <source>
        <dbReference type="ARBA" id="ARBA00012350"/>
    </source>
</evidence>
<proteinExistence type="inferred from homology"/>
<dbReference type="GO" id="GO:0012505">
    <property type="term" value="C:endomembrane system"/>
    <property type="evidence" value="ECO:0007669"/>
    <property type="project" value="UniProtKB-SubCell"/>
</dbReference>
<dbReference type="GeneID" id="34517831"/>
<keyword evidence="6 11" id="KW-0378">Hydrolase</keyword>
<evidence type="ECO:0000256" key="10">
    <source>
        <dbReference type="ARBA" id="ARBA00023316"/>
    </source>
</evidence>
<evidence type="ECO:0000256" key="1">
    <source>
        <dbReference type="ARBA" id="ARBA00001452"/>
    </source>
</evidence>
<keyword evidence="7 13" id="KW-0472">Membrane</keyword>
<evidence type="ECO:0000256" key="5">
    <source>
        <dbReference type="ARBA" id="ARBA00022729"/>
    </source>
</evidence>